<dbReference type="PANTHER" id="PTHR38446:SF1">
    <property type="entry name" value="BLL0914 PROTEIN"/>
    <property type="match status" value="1"/>
</dbReference>
<organism evidence="2 3">
    <name type="scientific">Bradyrhizobium erythrophlei</name>
    <dbReference type="NCBI Taxonomy" id="1437360"/>
    <lineage>
        <taxon>Bacteria</taxon>
        <taxon>Pseudomonadati</taxon>
        <taxon>Pseudomonadota</taxon>
        <taxon>Alphaproteobacteria</taxon>
        <taxon>Hyphomicrobiales</taxon>
        <taxon>Nitrobacteraceae</taxon>
        <taxon>Bradyrhizobium</taxon>
    </lineage>
</organism>
<gene>
    <name evidence="2" type="ORF">SAMN05444164_4936</name>
</gene>
<dbReference type="Proteomes" id="UP000198992">
    <property type="component" value="Unassembled WGS sequence"/>
</dbReference>
<keyword evidence="1" id="KW-0812">Transmembrane</keyword>
<evidence type="ECO:0000256" key="1">
    <source>
        <dbReference type="SAM" id="Phobius"/>
    </source>
</evidence>
<feature type="transmembrane region" description="Helical" evidence="1">
    <location>
        <begin position="102"/>
        <end position="119"/>
    </location>
</feature>
<accession>A0A1H5B8E3</accession>
<keyword evidence="1" id="KW-1133">Transmembrane helix</keyword>
<feature type="transmembrane region" description="Helical" evidence="1">
    <location>
        <begin position="47"/>
        <end position="69"/>
    </location>
</feature>
<dbReference type="EMBL" id="FNTH01000001">
    <property type="protein sequence ID" value="SED50344.1"/>
    <property type="molecule type" value="Genomic_DNA"/>
</dbReference>
<dbReference type="AlphaFoldDB" id="A0A1H5B8E3"/>
<evidence type="ECO:0000313" key="3">
    <source>
        <dbReference type="Proteomes" id="UP000198992"/>
    </source>
</evidence>
<dbReference type="RefSeq" id="WP_092120340.1">
    <property type="nucleotide sequence ID" value="NZ_FNTH01000001.1"/>
</dbReference>
<name>A0A1H5B8E3_9BRAD</name>
<sequence>MLLLANVLVAVVAALHVYFLVLEMFLWTKPLGLKTFRNSIEKATDSAVLAANQGLYNGFLAAGLIWGLVHGNAAFAFQIKTFFLLCVIVAGAYGAATVSRRILYVQAAPAALALILLWLA</sequence>
<dbReference type="Pfam" id="PF06993">
    <property type="entry name" value="DUF1304"/>
    <property type="match status" value="1"/>
</dbReference>
<keyword evidence="1" id="KW-0472">Membrane</keyword>
<feature type="transmembrane region" description="Helical" evidence="1">
    <location>
        <begin position="6"/>
        <end position="26"/>
    </location>
</feature>
<reference evidence="2 3" key="1">
    <citation type="submission" date="2016-10" db="EMBL/GenBank/DDBJ databases">
        <authorList>
            <person name="de Groot N.N."/>
        </authorList>
    </citation>
    <scope>NUCLEOTIDE SEQUENCE [LARGE SCALE GENOMIC DNA]</scope>
    <source>
        <strain evidence="2 3">MT12</strain>
    </source>
</reference>
<protein>
    <submittedName>
        <fullName evidence="2">Putative membrane protein</fullName>
    </submittedName>
</protein>
<feature type="transmembrane region" description="Helical" evidence="1">
    <location>
        <begin position="75"/>
        <end position="95"/>
    </location>
</feature>
<proteinExistence type="predicted"/>
<dbReference type="PANTHER" id="PTHR38446">
    <property type="entry name" value="BLL0914 PROTEIN"/>
    <property type="match status" value="1"/>
</dbReference>
<dbReference type="InterPro" id="IPR009732">
    <property type="entry name" value="DUF1304"/>
</dbReference>
<dbReference type="OrthoDB" id="9803832at2"/>
<evidence type="ECO:0000313" key="2">
    <source>
        <dbReference type="EMBL" id="SED50344.1"/>
    </source>
</evidence>